<dbReference type="InterPro" id="IPR005123">
    <property type="entry name" value="Oxoglu/Fe-dep_dioxygenase_dom"/>
</dbReference>
<evidence type="ECO:0000313" key="8">
    <source>
        <dbReference type="EMBL" id="MBC3767765.1"/>
    </source>
</evidence>
<keyword evidence="5" id="KW-0560">Oxidoreductase</keyword>
<comment type="cofactor">
    <cofactor evidence="1">
        <name>L-ascorbate</name>
        <dbReference type="ChEBI" id="CHEBI:38290"/>
    </cofactor>
</comment>
<dbReference type="PANTHER" id="PTHR12907:SF26">
    <property type="entry name" value="HIF PROLYL HYDROXYLASE, ISOFORM C"/>
    <property type="match status" value="1"/>
</dbReference>
<name>A0A8J6M0W3_9ALTE</name>
<dbReference type="GO" id="GO:0031543">
    <property type="term" value="F:peptidyl-proline dioxygenase activity"/>
    <property type="evidence" value="ECO:0007669"/>
    <property type="project" value="TreeGrafter"/>
</dbReference>
<dbReference type="PANTHER" id="PTHR12907">
    <property type="entry name" value="EGL NINE HOMOLOG-RELATED"/>
    <property type="match status" value="1"/>
</dbReference>
<evidence type="ECO:0000256" key="3">
    <source>
        <dbReference type="ARBA" id="ARBA00022896"/>
    </source>
</evidence>
<evidence type="ECO:0000256" key="1">
    <source>
        <dbReference type="ARBA" id="ARBA00001961"/>
    </source>
</evidence>
<keyword evidence="2" id="KW-0479">Metal-binding</keyword>
<evidence type="ECO:0000256" key="2">
    <source>
        <dbReference type="ARBA" id="ARBA00022723"/>
    </source>
</evidence>
<dbReference type="InterPro" id="IPR051559">
    <property type="entry name" value="HIF_prolyl_hydroxylases"/>
</dbReference>
<dbReference type="InterPro" id="IPR006620">
    <property type="entry name" value="Pro_4_hyd_alph"/>
</dbReference>
<protein>
    <submittedName>
        <fullName evidence="8">2OG-Fe(II) oxygenase</fullName>
    </submittedName>
</protein>
<dbReference type="AlphaFoldDB" id="A0A8J6M0W3"/>
<dbReference type="Pfam" id="PF13640">
    <property type="entry name" value="2OG-FeII_Oxy_3"/>
    <property type="match status" value="1"/>
</dbReference>
<keyword evidence="4" id="KW-0223">Dioxygenase</keyword>
<feature type="domain" description="Fe2OG dioxygenase" evidence="7">
    <location>
        <begin position="105"/>
        <end position="207"/>
    </location>
</feature>
<evidence type="ECO:0000256" key="6">
    <source>
        <dbReference type="ARBA" id="ARBA00023004"/>
    </source>
</evidence>
<dbReference type="GO" id="GO:0008198">
    <property type="term" value="F:ferrous iron binding"/>
    <property type="evidence" value="ECO:0007669"/>
    <property type="project" value="TreeGrafter"/>
</dbReference>
<organism evidence="8 9">
    <name type="scientific">Neptunicella marina</name>
    <dbReference type="NCBI Taxonomy" id="2125989"/>
    <lineage>
        <taxon>Bacteria</taxon>
        <taxon>Pseudomonadati</taxon>
        <taxon>Pseudomonadota</taxon>
        <taxon>Gammaproteobacteria</taxon>
        <taxon>Alteromonadales</taxon>
        <taxon>Alteromonadaceae</taxon>
        <taxon>Neptunicella</taxon>
    </lineage>
</organism>
<evidence type="ECO:0000256" key="4">
    <source>
        <dbReference type="ARBA" id="ARBA00022964"/>
    </source>
</evidence>
<dbReference type="GO" id="GO:0031418">
    <property type="term" value="F:L-ascorbic acid binding"/>
    <property type="evidence" value="ECO:0007669"/>
    <property type="project" value="UniProtKB-KW"/>
</dbReference>
<sequence>MSAVALADYLPTDTEFDFIADQLVDHGYCVLDNYFPAPLITSLAMQVRELHDNEFSQASIGRELQQQRNEFVRTDSIKWLDSSTQEQQHYLRLMNQLKTELNRRLFMGLFDFESHFAHYKPGDFYKRHLDAFKGQTNRVLSSVLYLNPGWQVEDGGELLMYERRQKQPFLKIVPNLGRLVLFLSERFPHEVLSGEKDRYSVTGWFRVNNSVGGNIDPSR</sequence>
<dbReference type="PROSITE" id="PS51471">
    <property type="entry name" value="FE2OG_OXY"/>
    <property type="match status" value="1"/>
</dbReference>
<comment type="caution">
    <text evidence="8">The sequence shown here is derived from an EMBL/GenBank/DDBJ whole genome shotgun (WGS) entry which is preliminary data.</text>
</comment>
<reference evidence="8" key="1">
    <citation type="journal article" date="2018" name="Int. J. Syst. Evol. Microbiol.">
        <title>Neptunicella marina gen. nov., sp. nov., isolated from surface seawater.</title>
        <authorList>
            <person name="Liu X."/>
            <person name="Lai Q."/>
            <person name="Du Y."/>
            <person name="Zhang X."/>
            <person name="Liu Z."/>
            <person name="Sun F."/>
            <person name="Shao Z."/>
        </authorList>
    </citation>
    <scope>NUCLEOTIDE SEQUENCE</scope>
    <source>
        <strain evidence="8">S27-2</strain>
    </source>
</reference>
<evidence type="ECO:0000313" key="9">
    <source>
        <dbReference type="Proteomes" id="UP000601768"/>
    </source>
</evidence>
<dbReference type="Gene3D" id="2.60.120.620">
    <property type="entry name" value="q2cbj1_9rhob like domain"/>
    <property type="match status" value="1"/>
</dbReference>
<evidence type="ECO:0000256" key="5">
    <source>
        <dbReference type="ARBA" id="ARBA00023002"/>
    </source>
</evidence>
<dbReference type="Proteomes" id="UP000601768">
    <property type="component" value="Unassembled WGS sequence"/>
</dbReference>
<accession>A0A8J6M0W3</accession>
<dbReference type="InterPro" id="IPR044862">
    <property type="entry name" value="Pro_4_hyd_alph_FE2OG_OXY"/>
</dbReference>
<dbReference type="EMBL" id="JACNEP010000025">
    <property type="protein sequence ID" value="MBC3767765.1"/>
    <property type="molecule type" value="Genomic_DNA"/>
</dbReference>
<reference evidence="8" key="2">
    <citation type="submission" date="2020-08" db="EMBL/GenBank/DDBJ databases">
        <authorList>
            <person name="Lai Q."/>
        </authorList>
    </citation>
    <scope>NUCLEOTIDE SEQUENCE</scope>
    <source>
        <strain evidence="8">S27-2</strain>
    </source>
</reference>
<proteinExistence type="predicted"/>
<dbReference type="SMART" id="SM00702">
    <property type="entry name" value="P4Hc"/>
    <property type="match status" value="1"/>
</dbReference>
<gene>
    <name evidence="8" type="ORF">H8B19_17945</name>
</gene>
<dbReference type="GO" id="GO:0071456">
    <property type="term" value="P:cellular response to hypoxia"/>
    <property type="evidence" value="ECO:0007669"/>
    <property type="project" value="TreeGrafter"/>
</dbReference>
<evidence type="ECO:0000259" key="7">
    <source>
        <dbReference type="PROSITE" id="PS51471"/>
    </source>
</evidence>
<keyword evidence="3" id="KW-0847">Vitamin C</keyword>
<dbReference type="RefSeq" id="WP_186508402.1">
    <property type="nucleotide sequence ID" value="NZ_JACNEP010000025.1"/>
</dbReference>
<keyword evidence="9" id="KW-1185">Reference proteome</keyword>
<keyword evidence="6" id="KW-0408">Iron</keyword>